<evidence type="ECO:0000313" key="3">
    <source>
        <dbReference type="Proteomes" id="UP000001940"/>
    </source>
</evidence>
<dbReference type="STRING" id="6239.Y102E9.3.1"/>
<dbReference type="CTD" id="190861"/>
<evidence type="ECO:0000313" key="2">
    <source>
        <dbReference type="EMBL" id="CCD70715.1"/>
    </source>
</evidence>
<dbReference type="PaxDb" id="6239-Y102E9.3"/>
<dbReference type="RefSeq" id="NP_498478.1">
    <property type="nucleotide sequence ID" value="NM_066077.1"/>
</dbReference>
<accession>Q23234</accession>
<dbReference type="KEGG" id="cel:CELE_Y102E9.3"/>
<dbReference type="GeneID" id="190861"/>
<dbReference type="UCSC" id="Y102E9.3">
    <property type="organism name" value="c. elegans"/>
</dbReference>
<feature type="signal peptide" evidence="1">
    <location>
        <begin position="1"/>
        <end position="17"/>
    </location>
</feature>
<keyword evidence="1" id="KW-0732">Signal</keyword>
<dbReference type="EMBL" id="BX284603">
    <property type="protein sequence ID" value="CCD70715.1"/>
    <property type="molecule type" value="Genomic_DNA"/>
</dbReference>
<keyword evidence="3" id="KW-1185">Reference proteome</keyword>
<proteinExistence type="predicted"/>
<evidence type="ECO:0000256" key="1">
    <source>
        <dbReference type="SAM" id="SignalP"/>
    </source>
</evidence>
<dbReference type="InParanoid" id="Q23234"/>
<dbReference type="AGR" id="WB:WBGene00022421"/>
<name>Q23234_CAEEL</name>
<dbReference type="PIR" id="T26374">
    <property type="entry name" value="T26374"/>
</dbReference>
<sequence length="123" mass="12980">MTALISISLLLVTFAGAAEMCAPVTQHSTPQSDVPSTVTITFHKLETSTTTKDEILNAIRTSHPDVHATGEPIDKKSIKVTLTAVSCVTAMKLAEEVLNAGTPVVLNAYAMLCDGEISTNIKP</sequence>
<dbReference type="WormBase" id="Y102E9.3">
    <property type="protein sequence ID" value="CE07575"/>
    <property type="gene ID" value="WBGene00022421"/>
</dbReference>
<dbReference type="AlphaFoldDB" id="Q23234"/>
<feature type="chain" id="PRO_5004201490" evidence="1">
    <location>
        <begin position="18"/>
        <end position="123"/>
    </location>
</feature>
<dbReference type="HOGENOM" id="CLU_2017260_0_0_1"/>
<evidence type="ECO:0000313" key="4">
    <source>
        <dbReference type="WormBase" id="Y102E9.3"/>
    </source>
</evidence>
<dbReference type="Bgee" id="WBGene00022421">
    <property type="expression patterns" value="Expressed in anatomical system and 2 other cell types or tissues"/>
</dbReference>
<protein>
    <submittedName>
        <fullName evidence="2">HMA domain-containing protein</fullName>
    </submittedName>
</protein>
<organism evidence="2 3">
    <name type="scientific">Caenorhabditis elegans</name>
    <dbReference type="NCBI Taxonomy" id="6239"/>
    <lineage>
        <taxon>Eukaryota</taxon>
        <taxon>Metazoa</taxon>
        <taxon>Ecdysozoa</taxon>
        <taxon>Nematoda</taxon>
        <taxon>Chromadorea</taxon>
        <taxon>Rhabditida</taxon>
        <taxon>Rhabditina</taxon>
        <taxon>Rhabditomorpha</taxon>
        <taxon>Rhabditoidea</taxon>
        <taxon>Rhabditidae</taxon>
        <taxon>Peloderinae</taxon>
        <taxon>Caenorhabditis</taxon>
    </lineage>
</organism>
<reference evidence="2 3" key="1">
    <citation type="journal article" date="1998" name="Science">
        <title>Genome sequence of the nematode C. elegans: a platform for investigating biology.</title>
        <authorList>
            <consortium name="The C. elegans sequencing consortium"/>
            <person name="Sulson J.E."/>
            <person name="Waterston R."/>
        </authorList>
    </citation>
    <scope>NUCLEOTIDE SEQUENCE [LARGE SCALE GENOMIC DNA]</scope>
    <source>
        <strain evidence="2 3">Bristol N2</strain>
    </source>
</reference>
<gene>
    <name evidence="2" type="ORF">CELE_Y102E9.3</name>
    <name evidence="2 4" type="ORF">Y102E9.3</name>
</gene>
<dbReference type="Proteomes" id="UP000001940">
    <property type="component" value="Chromosome III"/>
</dbReference>